<dbReference type="Pfam" id="PF00361">
    <property type="entry name" value="Proton_antipo_M"/>
    <property type="match status" value="1"/>
</dbReference>
<comment type="subcellular location">
    <subcellularLocation>
        <location evidence="1">Cell membrane</location>
        <topology evidence="1">Multi-pass membrane protein</topology>
    </subcellularLocation>
    <subcellularLocation>
        <location evidence="7">Membrane</location>
        <topology evidence="7">Multi-pass membrane protein</topology>
    </subcellularLocation>
</comment>
<dbReference type="InterPro" id="IPR001750">
    <property type="entry name" value="ND/Mrp_TM"/>
</dbReference>
<keyword evidence="11" id="KW-1185">Reference proteome</keyword>
<proteinExistence type="inferred from homology"/>
<protein>
    <recommendedName>
        <fullName evidence="9">NADH:quinone oxidoreductase/Mrp antiporter transmembrane domain-containing protein</fullName>
    </recommendedName>
</protein>
<keyword evidence="4 7" id="KW-0812">Transmembrane</keyword>
<evidence type="ECO:0000256" key="1">
    <source>
        <dbReference type="ARBA" id="ARBA00004651"/>
    </source>
</evidence>
<comment type="caution">
    <text evidence="10">The sequence shown here is derived from an EMBL/GenBank/DDBJ whole genome shotgun (WGS) entry which is preliminary data.</text>
</comment>
<dbReference type="PANTHER" id="PTHR42703">
    <property type="entry name" value="NADH DEHYDROGENASE"/>
    <property type="match status" value="1"/>
</dbReference>
<organism evidence="10 11">
    <name type="scientific">Aeromonas popoffii</name>
    <dbReference type="NCBI Taxonomy" id="70856"/>
    <lineage>
        <taxon>Bacteria</taxon>
        <taxon>Pseudomonadati</taxon>
        <taxon>Pseudomonadota</taxon>
        <taxon>Gammaproteobacteria</taxon>
        <taxon>Aeromonadales</taxon>
        <taxon>Aeromonadaceae</taxon>
        <taxon>Aeromonas</taxon>
    </lineage>
</organism>
<feature type="transmembrane region" description="Helical" evidence="8">
    <location>
        <begin position="125"/>
        <end position="142"/>
    </location>
</feature>
<feature type="transmembrane region" description="Helical" evidence="8">
    <location>
        <begin position="227"/>
        <end position="249"/>
    </location>
</feature>
<dbReference type="PRINTS" id="PR01434">
    <property type="entry name" value="NADHDHGNASE5"/>
</dbReference>
<feature type="transmembrane region" description="Helical" evidence="8">
    <location>
        <begin position="520"/>
        <end position="540"/>
    </location>
</feature>
<evidence type="ECO:0000256" key="3">
    <source>
        <dbReference type="ARBA" id="ARBA00022475"/>
    </source>
</evidence>
<feature type="transmembrane region" description="Helical" evidence="8">
    <location>
        <begin position="289"/>
        <end position="309"/>
    </location>
</feature>
<dbReference type="Proteomes" id="UP000675653">
    <property type="component" value="Unassembled WGS sequence"/>
</dbReference>
<dbReference type="PANTHER" id="PTHR42703:SF1">
    <property type="entry name" value="NA(+)_H(+) ANTIPORTER SUBUNIT D1"/>
    <property type="match status" value="1"/>
</dbReference>
<evidence type="ECO:0000256" key="5">
    <source>
        <dbReference type="ARBA" id="ARBA00022989"/>
    </source>
</evidence>
<feature type="transmembrane region" description="Helical" evidence="8">
    <location>
        <begin position="321"/>
        <end position="342"/>
    </location>
</feature>
<accession>A0ABS5GK83</accession>
<evidence type="ECO:0000313" key="10">
    <source>
        <dbReference type="EMBL" id="MBR7627548.1"/>
    </source>
</evidence>
<feature type="transmembrane region" description="Helical" evidence="8">
    <location>
        <begin position="459"/>
        <end position="481"/>
    </location>
</feature>
<dbReference type="EMBL" id="JAGRZL010000002">
    <property type="protein sequence ID" value="MBR7627548.1"/>
    <property type="molecule type" value="Genomic_DNA"/>
</dbReference>
<reference evidence="10 11" key="1">
    <citation type="submission" date="2021-04" db="EMBL/GenBank/DDBJ databases">
        <title>Draft Genome of Aeromonas popoffii ID682, isolated from a natural water source in Idaho.</title>
        <authorList>
            <person name="Testerman T."/>
            <person name="Graf J."/>
        </authorList>
    </citation>
    <scope>NUCLEOTIDE SEQUENCE [LARGE SCALE GENOMIC DNA]</scope>
    <source>
        <strain evidence="10 11">ID682</strain>
    </source>
</reference>
<evidence type="ECO:0000256" key="2">
    <source>
        <dbReference type="ARBA" id="ARBA00005346"/>
    </source>
</evidence>
<feature type="transmembrane region" description="Helical" evidence="8">
    <location>
        <begin position="349"/>
        <end position="373"/>
    </location>
</feature>
<feature type="transmembrane region" description="Helical" evidence="8">
    <location>
        <begin position="393"/>
        <end position="413"/>
    </location>
</feature>
<feature type="domain" description="NADH:quinone oxidoreductase/Mrp antiporter transmembrane" evidence="9">
    <location>
        <begin position="119"/>
        <end position="378"/>
    </location>
</feature>
<evidence type="ECO:0000256" key="7">
    <source>
        <dbReference type="RuleBase" id="RU000320"/>
    </source>
</evidence>
<feature type="transmembrane region" description="Helical" evidence="8">
    <location>
        <begin position="199"/>
        <end position="220"/>
    </location>
</feature>
<evidence type="ECO:0000259" key="9">
    <source>
        <dbReference type="Pfam" id="PF00361"/>
    </source>
</evidence>
<sequence length="545" mass="56767">MMLGQLLLATTLGLPSLMLATCLSARVRERMLALLVFAPLPAIAAALFAVDSQLLVGQGRLQLALQLDVLGAILLGVAALLWSMAGLYAATYLRGTANCGRFVVCWLMTLMGCLGAFVAADMFSFYLLLALLGVGACGLVVHDQSASAWRSGGIYMGLSLFAESCVLLAFILLAAGTQGDSWLIRDVVAELPQSPWCDVTLGLLIVGLGLKAGLVPLHVWMPLAHAAAPIPASAVLSGAVVKVGIIGLIRFLPLQTALPDWGFALTSAGLFTALYGVAIGITQQHPKAVLAYSSVSQMGVIVAVLGMGLSAGETSAALYAVWYAAHHVLVKGTLFLAVGLAATTGARHLWPLLLVVAVLALGLGGLPLTGGALAKYAVKGPLGDGLAATVANVSAAGTTLLMLHFVYCLKTFAATDAQAQPGKGLLLPWCVLALASLLIPWLMYLWVAAGTVTDLLEPASLWLALRPPLVGMITAIALWYWGGRLPRVPIGDIAVLFGGLMPRNGGVSLVFTSLDAWLRRWALACMALLVLSLLFAWTLYGGGRG</sequence>
<name>A0ABS5GK83_9GAMM</name>
<feature type="transmembrane region" description="Helical" evidence="8">
    <location>
        <begin position="102"/>
        <end position="119"/>
    </location>
</feature>
<evidence type="ECO:0000313" key="11">
    <source>
        <dbReference type="Proteomes" id="UP000675653"/>
    </source>
</evidence>
<feature type="transmembrane region" description="Helical" evidence="8">
    <location>
        <begin position="425"/>
        <end position="447"/>
    </location>
</feature>
<feature type="transmembrane region" description="Helical" evidence="8">
    <location>
        <begin position="32"/>
        <end position="50"/>
    </location>
</feature>
<keyword evidence="5 8" id="KW-1133">Transmembrane helix</keyword>
<evidence type="ECO:0000256" key="6">
    <source>
        <dbReference type="ARBA" id="ARBA00023136"/>
    </source>
</evidence>
<evidence type="ECO:0000256" key="4">
    <source>
        <dbReference type="ARBA" id="ARBA00022692"/>
    </source>
</evidence>
<feature type="transmembrane region" description="Helical" evidence="8">
    <location>
        <begin position="261"/>
        <end position="282"/>
    </location>
</feature>
<comment type="similarity">
    <text evidence="2">Belongs to the CPA3 antiporters (TC 2.A.63) subunit D family.</text>
</comment>
<gene>
    <name evidence="10" type="ORF">KAT72_00475</name>
</gene>
<feature type="transmembrane region" description="Helical" evidence="8">
    <location>
        <begin position="154"/>
        <end position="179"/>
    </location>
</feature>
<keyword evidence="3" id="KW-1003">Cell membrane</keyword>
<keyword evidence="6 8" id="KW-0472">Membrane</keyword>
<feature type="transmembrane region" description="Helical" evidence="8">
    <location>
        <begin position="6"/>
        <end position="25"/>
    </location>
</feature>
<feature type="transmembrane region" description="Helical" evidence="8">
    <location>
        <begin position="70"/>
        <end position="90"/>
    </location>
</feature>
<evidence type="ECO:0000256" key="8">
    <source>
        <dbReference type="SAM" id="Phobius"/>
    </source>
</evidence>
<dbReference type="InterPro" id="IPR050586">
    <property type="entry name" value="CPA3_Na-H_Antiporter_D"/>
</dbReference>